<name>A0A4C1WTS8_EUMVA</name>
<evidence type="ECO:0000256" key="1">
    <source>
        <dbReference type="SAM" id="MobiDB-lite"/>
    </source>
</evidence>
<organism evidence="2 3">
    <name type="scientific">Eumeta variegata</name>
    <name type="common">Bagworm moth</name>
    <name type="synonym">Eumeta japonica</name>
    <dbReference type="NCBI Taxonomy" id="151549"/>
    <lineage>
        <taxon>Eukaryota</taxon>
        <taxon>Metazoa</taxon>
        <taxon>Ecdysozoa</taxon>
        <taxon>Arthropoda</taxon>
        <taxon>Hexapoda</taxon>
        <taxon>Insecta</taxon>
        <taxon>Pterygota</taxon>
        <taxon>Neoptera</taxon>
        <taxon>Endopterygota</taxon>
        <taxon>Lepidoptera</taxon>
        <taxon>Glossata</taxon>
        <taxon>Ditrysia</taxon>
        <taxon>Tineoidea</taxon>
        <taxon>Psychidae</taxon>
        <taxon>Oiketicinae</taxon>
        <taxon>Eumeta</taxon>
    </lineage>
</organism>
<feature type="region of interest" description="Disordered" evidence="1">
    <location>
        <begin position="61"/>
        <end position="94"/>
    </location>
</feature>
<proteinExistence type="predicted"/>
<dbReference type="AlphaFoldDB" id="A0A4C1WTS8"/>
<dbReference type="Proteomes" id="UP000299102">
    <property type="component" value="Unassembled WGS sequence"/>
</dbReference>
<keyword evidence="3" id="KW-1185">Reference proteome</keyword>
<sequence>MRLRLHRKHLPTHYRYEVATRRYRSRLANTIRLYPLVTIKAKGGLERECIVYEHLTTTNDARPGRRLAGTRTDNPPKCDRLYNGTFPDNRLEQT</sequence>
<comment type="caution">
    <text evidence="2">The sequence shown here is derived from an EMBL/GenBank/DDBJ whole genome shotgun (WGS) entry which is preliminary data.</text>
</comment>
<reference evidence="2 3" key="1">
    <citation type="journal article" date="2019" name="Commun. Biol.">
        <title>The bagworm genome reveals a unique fibroin gene that provides high tensile strength.</title>
        <authorList>
            <person name="Kono N."/>
            <person name="Nakamura H."/>
            <person name="Ohtoshi R."/>
            <person name="Tomita M."/>
            <person name="Numata K."/>
            <person name="Arakawa K."/>
        </authorList>
    </citation>
    <scope>NUCLEOTIDE SEQUENCE [LARGE SCALE GENOMIC DNA]</scope>
</reference>
<gene>
    <name evidence="2" type="ORF">EVAR_45410_1</name>
</gene>
<evidence type="ECO:0000313" key="3">
    <source>
        <dbReference type="Proteomes" id="UP000299102"/>
    </source>
</evidence>
<dbReference type="EMBL" id="BGZK01000627">
    <property type="protein sequence ID" value="GBP53537.1"/>
    <property type="molecule type" value="Genomic_DNA"/>
</dbReference>
<accession>A0A4C1WTS8</accession>
<protein>
    <submittedName>
        <fullName evidence="2">Uncharacterized protein</fullName>
    </submittedName>
</protein>
<evidence type="ECO:0000313" key="2">
    <source>
        <dbReference type="EMBL" id="GBP53537.1"/>
    </source>
</evidence>